<dbReference type="EMBL" id="ADGK01000317">
    <property type="protein sequence ID" value="EFE21024.1"/>
    <property type="molecule type" value="Genomic_DNA"/>
</dbReference>
<evidence type="ECO:0000256" key="1">
    <source>
        <dbReference type="SAM" id="MobiDB-lite"/>
    </source>
</evidence>
<organism evidence="2 3">
    <name type="scientific">Edwardsiella tarda ATCC 23685</name>
    <dbReference type="NCBI Taxonomy" id="500638"/>
    <lineage>
        <taxon>Bacteria</taxon>
        <taxon>Pseudomonadati</taxon>
        <taxon>Pseudomonadota</taxon>
        <taxon>Gammaproteobacteria</taxon>
        <taxon>Enterobacterales</taxon>
        <taxon>Hafniaceae</taxon>
        <taxon>Edwardsiella</taxon>
    </lineage>
</organism>
<sequence length="49" mass="5464">MPQHWPDLDVSGIPRGSTPRARSGVEHEKRIYNGAPGYYPAEDLCVVKI</sequence>
<feature type="region of interest" description="Disordered" evidence="1">
    <location>
        <begin position="1"/>
        <end position="27"/>
    </location>
</feature>
<comment type="caution">
    <text evidence="2">The sequence shown here is derived from an EMBL/GenBank/DDBJ whole genome shotgun (WGS) entry which is preliminary data.</text>
</comment>
<dbReference type="Proteomes" id="UP000003692">
    <property type="component" value="Unassembled WGS sequence"/>
</dbReference>
<gene>
    <name evidence="2" type="ORF">EDWATA_04006</name>
</gene>
<proteinExistence type="predicted"/>
<reference evidence="2 3" key="1">
    <citation type="submission" date="2010-02" db="EMBL/GenBank/DDBJ databases">
        <authorList>
            <person name="Weinstock G."/>
            <person name="Sodergren E."/>
            <person name="Clifton S."/>
            <person name="Fulton L."/>
            <person name="Fulton B."/>
            <person name="Courtney L."/>
            <person name="Fronick C."/>
            <person name="Harrison M."/>
            <person name="Strong C."/>
            <person name="Farmer C."/>
            <person name="Delahaunty K."/>
            <person name="Markovic C."/>
            <person name="Hall O."/>
            <person name="Minx P."/>
            <person name="Tomlinson C."/>
            <person name="Mitreva M."/>
            <person name="Nelson J."/>
            <person name="Hou S."/>
            <person name="Wollam A."/>
            <person name="Pepin K.H."/>
            <person name="Johnson M."/>
            <person name="Bhonagiri V."/>
            <person name="Zhang X."/>
            <person name="Suruliraj S."/>
            <person name="Warren W."/>
            <person name="Chinwalla A."/>
            <person name="Mardis E.R."/>
            <person name="Wilson R.K."/>
        </authorList>
    </citation>
    <scope>NUCLEOTIDE SEQUENCE [LARGE SCALE GENOMIC DNA]</scope>
    <source>
        <strain evidence="2 3">ATCC 23685</strain>
    </source>
</reference>
<name>D4FB35_EDWTA</name>
<dbReference type="AlphaFoldDB" id="D4FB35"/>
<evidence type="ECO:0000313" key="2">
    <source>
        <dbReference type="EMBL" id="EFE21024.1"/>
    </source>
</evidence>
<accession>D4FB35</accession>
<protein>
    <submittedName>
        <fullName evidence="2">Uncharacterized protein</fullName>
    </submittedName>
</protein>
<evidence type="ECO:0000313" key="3">
    <source>
        <dbReference type="Proteomes" id="UP000003692"/>
    </source>
</evidence>
<dbReference type="HOGENOM" id="CLU_3135077_0_0_6"/>